<dbReference type="Proteomes" id="UP000596351">
    <property type="component" value="Plasmid p1"/>
</dbReference>
<reference evidence="3 4" key="1">
    <citation type="submission" date="2018-09" db="EMBL/GenBank/DDBJ databases">
        <title>Rhizobium sp. MAE2-X.</title>
        <authorList>
            <person name="Lee Y."/>
            <person name="Jeon C.O."/>
        </authorList>
    </citation>
    <scope>NUCLEOTIDE SEQUENCE [LARGE SCALE GENOMIC DNA]</scope>
    <source>
        <strain evidence="3 4">MAE2-X</strain>
        <plasmid evidence="3 4">p1</plasmid>
    </source>
</reference>
<dbReference type="Gene3D" id="3.40.50.2000">
    <property type="entry name" value="Glycogen Phosphorylase B"/>
    <property type="match status" value="2"/>
</dbReference>
<geneLocation type="plasmid" evidence="3 4">
    <name>p1</name>
</geneLocation>
<feature type="domain" description="Glycosyl transferase family 1" evidence="1">
    <location>
        <begin position="154"/>
        <end position="276"/>
    </location>
</feature>
<evidence type="ECO:0000259" key="1">
    <source>
        <dbReference type="Pfam" id="PF00534"/>
    </source>
</evidence>
<dbReference type="Pfam" id="PF13439">
    <property type="entry name" value="Glyco_transf_4"/>
    <property type="match status" value="1"/>
</dbReference>
<organism evidence="3 4">
    <name type="scientific">Rhizobium rosettiformans</name>
    <dbReference type="NCBI Taxonomy" id="1368430"/>
    <lineage>
        <taxon>Bacteria</taxon>
        <taxon>Pseudomonadati</taxon>
        <taxon>Pseudomonadota</taxon>
        <taxon>Alphaproteobacteria</taxon>
        <taxon>Hyphomicrobiales</taxon>
        <taxon>Rhizobiaceae</taxon>
        <taxon>Rhizobium/Agrobacterium group</taxon>
        <taxon>Rhizobium</taxon>
    </lineage>
</organism>
<evidence type="ECO:0000259" key="2">
    <source>
        <dbReference type="Pfam" id="PF13439"/>
    </source>
</evidence>
<protein>
    <recommendedName>
        <fullName evidence="5">Glycosyltransferase family 4 protein</fullName>
    </recommendedName>
</protein>
<dbReference type="Pfam" id="PF00534">
    <property type="entry name" value="Glycos_transf_1"/>
    <property type="match status" value="1"/>
</dbReference>
<keyword evidence="4" id="KW-1185">Reference proteome</keyword>
<gene>
    <name evidence="3" type="ORF">D4A92_22715</name>
</gene>
<accession>A0ABX7F2A4</accession>
<proteinExistence type="predicted"/>
<dbReference type="InterPro" id="IPR001296">
    <property type="entry name" value="Glyco_trans_1"/>
</dbReference>
<sequence length="315" mass="35641">MQDYFGYELIYVPPTGSSIYTKPFSYISQWIKTLEHIKRSDPDVVWIQTPPTFLPHILLSYRFYSRRKFRIVFDCHNSTFYEPWVRIPGLSWALRRGDAVLVHNSEIARTTRHIGLGDERLVLLETRPAQVNLLESANHSSREVLVPCSFKSDEPVEAIIDAAKLSPDITYILTGNYRRYSQAWRFEEGLPPNLKLTSYISTAEFNRLLSTCSVVLGLTTREGVQLSVANEAVGAGKPMVLSDTKILRDLFGEAALFCNNTGVSIAQALQEALSARSLLANRSVQLRSVREVRWTAQANALKLSLDVLDRKSKEC</sequence>
<feature type="domain" description="Glycosyltransferase subfamily 4-like N-terminal" evidence="2">
    <location>
        <begin position="19"/>
        <end position="123"/>
    </location>
</feature>
<evidence type="ECO:0000313" key="4">
    <source>
        <dbReference type="Proteomes" id="UP000596351"/>
    </source>
</evidence>
<dbReference type="InterPro" id="IPR028098">
    <property type="entry name" value="Glyco_trans_4-like_N"/>
</dbReference>
<evidence type="ECO:0000313" key="3">
    <source>
        <dbReference type="EMBL" id="QRF54335.1"/>
    </source>
</evidence>
<keyword evidence="3" id="KW-0614">Plasmid</keyword>
<dbReference type="EMBL" id="CP032406">
    <property type="protein sequence ID" value="QRF54335.1"/>
    <property type="molecule type" value="Genomic_DNA"/>
</dbReference>
<name>A0ABX7F2A4_9HYPH</name>
<evidence type="ECO:0008006" key="5">
    <source>
        <dbReference type="Google" id="ProtNLM"/>
    </source>
</evidence>
<dbReference type="SUPFAM" id="SSF53756">
    <property type="entry name" value="UDP-Glycosyltransferase/glycogen phosphorylase"/>
    <property type="match status" value="1"/>
</dbReference>